<evidence type="ECO:0000313" key="12">
    <source>
        <dbReference type="EMBL" id="QPG05358.1"/>
    </source>
</evidence>
<dbReference type="PANTHER" id="PTHR43199:SF1">
    <property type="entry name" value="GLUTATHIONE HYDROLASE PROENZYME"/>
    <property type="match status" value="1"/>
</dbReference>
<dbReference type="GO" id="GO:0006750">
    <property type="term" value="P:glutathione biosynthetic process"/>
    <property type="evidence" value="ECO:0007669"/>
    <property type="project" value="UniProtKB-KW"/>
</dbReference>
<dbReference type="InterPro" id="IPR000101">
    <property type="entry name" value="GGT_peptidase"/>
</dbReference>
<dbReference type="Gene3D" id="3.60.20.40">
    <property type="match status" value="1"/>
</dbReference>
<comment type="catalytic activity">
    <reaction evidence="2 11">
        <text>glutathione + H2O = L-cysteinylglycine + L-glutamate</text>
        <dbReference type="Rhea" id="RHEA:28807"/>
        <dbReference type="ChEBI" id="CHEBI:15377"/>
        <dbReference type="ChEBI" id="CHEBI:29985"/>
        <dbReference type="ChEBI" id="CHEBI:57925"/>
        <dbReference type="ChEBI" id="CHEBI:61694"/>
        <dbReference type="EC" id="3.4.19.13"/>
    </reaction>
</comment>
<comment type="similarity">
    <text evidence="3 11">Belongs to the gamma-glutamyltransferase family.</text>
</comment>
<keyword evidence="4 11" id="KW-0808">Transferase</keyword>
<feature type="binding site" evidence="10">
    <location>
        <position position="410"/>
    </location>
    <ligand>
        <name>L-glutamate</name>
        <dbReference type="ChEBI" id="CHEBI:29985"/>
    </ligand>
</feature>
<evidence type="ECO:0000256" key="10">
    <source>
        <dbReference type="PIRSR" id="PIRSR600101-2"/>
    </source>
</evidence>
<organism evidence="12 13">
    <name type="scientific">Salinimonas marina</name>
    <dbReference type="NCBI Taxonomy" id="2785918"/>
    <lineage>
        <taxon>Bacteria</taxon>
        <taxon>Pseudomonadati</taxon>
        <taxon>Pseudomonadota</taxon>
        <taxon>Gammaproteobacteria</taxon>
        <taxon>Alteromonadales</taxon>
        <taxon>Alteromonadaceae</taxon>
        <taxon>Alteromonas/Salinimonas group</taxon>
        <taxon>Salinimonas</taxon>
    </lineage>
</organism>
<protein>
    <recommendedName>
        <fullName evidence="11">Glutathione hydrolase proenzyme</fullName>
        <ecNumber evidence="11">2.3.2.2</ecNumber>
        <ecNumber evidence="11">3.4.19.13</ecNumber>
    </recommendedName>
    <component>
        <recommendedName>
            <fullName evidence="11">Glutathione hydrolase large chain</fullName>
        </recommendedName>
    </component>
    <component>
        <recommendedName>
            <fullName evidence="11">Glutathione hydrolase small chain</fullName>
        </recommendedName>
    </component>
</protein>
<evidence type="ECO:0000256" key="6">
    <source>
        <dbReference type="ARBA" id="ARBA00023145"/>
    </source>
</evidence>
<dbReference type="InterPro" id="IPR043137">
    <property type="entry name" value="GGT_ssub_C"/>
</dbReference>
<dbReference type="RefSeq" id="WP_195810448.1">
    <property type="nucleotide sequence ID" value="NZ_CP064795.1"/>
</dbReference>
<evidence type="ECO:0000256" key="7">
    <source>
        <dbReference type="ARBA" id="ARBA00023315"/>
    </source>
</evidence>
<evidence type="ECO:0000256" key="9">
    <source>
        <dbReference type="PIRSR" id="PIRSR600101-1"/>
    </source>
</evidence>
<evidence type="ECO:0000256" key="1">
    <source>
        <dbReference type="ARBA" id="ARBA00001049"/>
    </source>
</evidence>
<feature type="binding site" evidence="10">
    <location>
        <begin position="439"/>
        <end position="440"/>
    </location>
    <ligand>
        <name>L-glutamate</name>
        <dbReference type="ChEBI" id="CHEBI:29985"/>
    </ligand>
</feature>
<evidence type="ECO:0000256" key="8">
    <source>
        <dbReference type="ARBA" id="ARBA00047417"/>
    </source>
</evidence>
<keyword evidence="7 11" id="KW-0012">Acyltransferase</keyword>
<comment type="subunit">
    <text evidence="11">This enzyme consists of two polypeptide chains, which are synthesized in precursor form from a single polypeptide.</text>
</comment>
<dbReference type="GO" id="GO:0103068">
    <property type="term" value="F:leukotriene C4 gamma-glutamyl transferase activity"/>
    <property type="evidence" value="ECO:0007669"/>
    <property type="project" value="UniProtKB-EC"/>
</dbReference>
<dbReference type="PROSITE" id="PS51257">
    <property type="entry name" value="PROKAR_LIPOPROTEIN"/>
    <property type="match status" value="1"/>
</dbReference>
<dbReference type="PANTHER" id="PTHR43199">
    <property type="entry name" value="GLUTATHIONE HYDROLASE"/>
    <property type="match status" value="1"/>
</dbReference>
<comment type="pathway">
    <text evidence="11">Sulfur metabolism; glutathione metabolism.</text>
</comment>
<dbReference type="InterPro" id="IPR043138">
    <property type="entry name" value="GGT_lsub"/>
</dbReference>
<dbReference type="UniPathway" id="UPA00204"/>
<dbReference type="NCBIfam" id="TIGR00066">
    <property type="entry name" value="g_glut_trans"/>
    <property type="match status" value="1"/>
</dbReference>
<dbReference type="SUPFAM" id="SSF56235">
    <property type="entry name" value="N-terminal nucleophile aminohydrolases (Ntn hydrolases)"/>
    <property type="match status" value="1"/>
</dbReference>
<evidence type="ECO:0000256" key="2">
    <source>
        <dbReference type="ARBA" id="ARBA00001089"/>
    </source>
</evidence>
<dbReference type="GO" id="GO:0036374">
    <property type="term" value="F:glutathione hydrolase activity"/>
    <property type="evidence" value="ECO:0007669"/>
    <property type="project" value="UniProtKB-UniRule"/>
</dbReference>
<feature type="active site" description="Nucleophile" evidence="9">
    <location>
        <position position="368"/>
    </location>
</feature>
<evidence type="ECO:0000256" key="5">
    <source>
        <dbReference type="ARBA" id="ARBA00022801"/>
    </source>
</evidence>
<dbReference type="KEGG" id="smaa:IT774_14810"/>
<dbReference type="GO" id="GO:0006751">
    <property type="term" value="P:glutathione catabolic process"/>
    <property type="evidence" value="ECO:0007669"/>
    <property type="project" value="UniProtKB-UniRule"/>
</dbReference>
<feature type="binding site" evidence="10">
    <location>
        <position position="462"/>
    </location>
    <ligand>
        <name>L-glutamate</name>
        <dbReference type="ChEBI" id="CHEBI:29985"/>
    </ligand>
</feature>
<feature type="binding site" evidence="10">
    <location>
        <begin position="386"/>
        <end position="388"/>
    </location>
    <ligand>
        <name>L-glutamate</name>
        <dbReference type="ChEBI" id="CHEBI:29985"/>
    </ligand>
</feature>
<feature type="binding site" evidence="10">
    <location>
        <position position="94"/>
    </location>
    <ligand>
        <name>L-glutamate</name>
        <dbReference type="ChEBI" id="CHEBI:29985"/>
    </ligand>
</feature>
<dbReference type="PROSITE" id="PS00462">
    <property type="entry name" value="G_GLU_TRANSPEPTIDASE"/>
    <property type="match status" value="1"/>
</dbReference>
<dbReference type="AlphaFoldDB" id="A0A7S9DX70"/>
<evidence type="ECO:0000256" key="3">
    <source>
        <dbReference type="ARBA" id="ARBA00009381"/>
    </source>
</evidence>
<evidence type="ECO:0000313" key="13">
    <source>
        <dbReference type="Proteomes" id="UP000595095"/>
    </source>
</evidence>
<gene>
    <name evidence="12" type="primary">ggt</name>
    <name evidence="12" type="ORF">IT774_14810</name>
</gene>
<keyword evidence="6 11" id="KW-0865">Zymogen</keyword>
<dbReference type="InterPro" id="IPR051792">
    <property type="entry name" value="GGT_bact"/>
</dbReference>
<dbReference type="InterPro" id="IPR029055">
    <property type="entry name" value="Ntn_hydrolases_N"/>
</dbReference>
<sequence>MRHLLWIIVFVVVSGCAQQPDTSSSPGNAQAVAAPDTFSANAAMAVLQDGGNAVDAAIATQFVLAVTLPEAGNIGGGGFMTLVHEGETDFLDFREMAPGKASRDMYLDDNGKVKPHDSLYGVRASGVPGSVAGMWAAHQKYGSLPWRRLVQPAVDLAEQGFVVPEKLAGNINQFIQKSREKNLINNFTAYFGHATAGSTLVQPELAATLKRIRDEGKAGFYEGETARMLADFMQQHDGLITEDDLSRYQAIWREPVTFRWQGYTLVTAPPPSSGGIAVAQWLGMFAQAQQDMEPADHNSVKYIHLLSEIGKRVFADRAKYLGDPDFIDVPMAALIDDDYIARRAGEVNPDTISDSDSIEPGLTESEQTTHFSIVDQWGNAVAITTTLNLGFGSGMVVTDAGFLLNDEMDDFSAKAGVPNFFGAVGGKANEIQPYKRMLSSMSPTVVLDAEQDVALVTGSPGGTTIISSVTQSVLNALHFDMSAEQAVNAPRFHHQLWPENTIRMHTGIATDKQQQLKQLGYTLKQQPFGDLQLIKRTSQGLEAASQRSGRGLSLVEEAAQ</sequence>
<dbReference type="InterPro" id="IPR055262">
    <property type="entry name" value="GGT_CS"/>
</dbReference>
<comment type="catalytic activity">
    <reaction evidence="8 11">
        <text>an N-terminal (5-L-glutamyl)-[peptide] + an alpha-amino acid = 5-L-glutamyl amino acid + an N-terminal L-alpha-aminoacyl-[peptide]</text>
        <dbReference type="Rhea" id="RHEA:23904"/>
        <dbReference type="Rhea" id="RHEA-COMP:9780"/>
        <dbReference type="Rhea" id="RHEA-COMP:9795"/>
        <dbReference type="ChEBI" id="CHEBI:77644"/>
        <dbReference type="ChEBI" id="CHEBI:78597"/>
        <dbReference type="ChEBI" id="CHEBI:78599"/>
        <dbReference type="ChEBI" id="CHEBI:78608"/>
        <dbReference type="EC" id="2.3.2.2"/>
    </reaction>
</comment>
<proteinExistence type="inferred from homology"/>
<keyword evidence="11" id="KW-0317">Glutathione biosynthesis</keyword>
<dbReference type="EC" id="2.3.2.2" evidence="11"/>
<comment type="catalytic activity">
    <reaction evidence="1 11">
        <text>an S-substituted glutathione + H2O = an S-substituted L-cysteinylglycine + L-glutamate</text>
        <dbReference type="Rhea" id="RHEA:59468"/>
        <dbReference type="ChEBI" id="CHEBI:15377"/>
        <dbReference type="ChEBI" id="CHEBI:29985"/>
        <dbReference type="ChEBI" id="CHEBI:90779"/>
        <dbReference type="ChEBI" id="CHEBI:143103"/>
        <dbReference type="EC" id="3.4.19.13"/>
    </reaction>
</comment>
<keyword evidence="13" id="KW-1185">Reference proteome</keyword>
<dbReference type="Pfam" id="PF01019">
    <property type="entry name" value="G_glu_transpept"/>
    <property type="match status" value="1"/>
</dbReference>
<name>A0A7S9DX70_9ALTE</name>
<keyword evidence="5 11" id="KW-0378">Hydrolase</keyword>
<evidence type="ECO:0000256" key="4">
    <source>
        <dbReference type="ARBA" id="ARBA00022679"/>
    </source>
</evidence>
<reference evidence="12 13" key="1">
    <citation type="submission" date="2020-11" db="EMBL/GenBank/DDBJ databases">
        <title>Complete genome sequence for Salinimonas sp. strain G2-b.</title>
        <authorList>
            <person name="Park S.-J."/>
        </authorList>
    </citation>
    <scope>NUCLEOTIDE SEQUENCE [LARGE SCALE GENOMIC DNA]</scope>
    <source>
        <strain evidence="12 13">G2-b</strain>
    </source>
</reference>
<dbReference type="Proteomes" id="UP000595095">
    <property type="component" value="Chromosome"/>
</dbReference>
<dbReference type="Gene3D" id="1.10.246.130">
    <property type="match status" value="1"/>
</dbReference>
<comment type="PTM">
    <text evidence="11">Cleaved by autocatalysis into a large and a small subunit.</text>
</comment>
<dbReference type="EMBL" id="CP064795">
    <property type="protein sequence ID" value="QPG05358.1"/>
    <property type="molecule type" value="Genomic_DNA"/>
</dbReference>
<evidence type="ECO:0000256" key="11">
    <source>
        <dbReference type="RuleBase" id="RU368036"/>
    </source>
</evidence>
<accession>A0A7S9DX70</accession>
<dbReference type="EC" id="3.4.19.13" evidence="11"/>
<dbReference type="PRINTS" id="PR01210">
    <property type="entry name" value="GGTRANSPTASE"/>
</dbReference>